<gene>
    <name evidence="2" type="ORF">J1N35_040521</name>
</gene>
<feature type="region of interest" description="Disordered" evidence="1">
    <location>
        <begin position="40"/>
        <end position="59"/>
    </location>
</feature>
<evidence type="ECO:0000313" key="3">
    <source>
        <dbReference type="Proteomes" id="UP000828251"/>
    </source>
</evidence>
<accession>A0A9D3UE96</accession>
<proteinExistence type="predicted"/>
<sequence length="112" mass="12973">MRPKPSTQNPINKRNFAHSGSYPPPKPDLGLDWSVLLKPTSASSLGWPDPKSKPDPKVRPVSFEVQARFANMQMQNKVHDSCKEFFKNRVRDEENDDVDDDDFDEEKKKRMK</sequence>
<feature type="region of interest" description="Disordered" evidence="1">
    <location>
        <begin position="1"/>
        <end position="31"/>
    </location>
</feature>
<dbReference type="PANTHER" id="PTHR34546">
    <property type="entry name" value="OS06G0153600 PROTEIN"/>
    <property type="match status" value="1"/>
</dbReference>
<dbReference type="PANTHER" id="PTHR34546:SF3">
    <property type="entry name" value="OS06G0153600 PROTEIN"/>
    <property type="match status" value="1"/>
</dbReference>
<organism evidence="2 3">
    <name type="scientific">Gossypium stocksii</name>
    <dbReference type="NCBI Taxonomy" id="47602"/>
    <lineage>
        <taxon>Eukaryota</taxon>
        <taxon>Viridiplantae</taxon>
        <taxon>Streptophyta</taxon>
        <taxon>Embryophyta</taxon>
        <taxon>Tracheophyta</taxon>
        <taxon>Spermatophyta</taxon>
        <taxon>Magnoliopsida</taxon>
        <taxon>eudicotyledons</taxon>
        <taxon>Gunneridae</taxon>
        <taxon>Pentapetalae</taxon>
        <taxon>rosids</taxon>
        <taxon>malvids</taxon>
        <taxon>Malvales</taxon>
        <taxon>Malvaceae</taxon>
        <taxon>Malvoideae</taxon>
        <taxon>Gossypium</taxon>
    </lineage>
</organism>
<reference evidence="2 3" key="1">
    <citation type="journal article" date="2021" name="Plant Biotechnol. J.">
        <title>Multi-omics assisted identification of the key and species-specific regulatory components of drought-tolerant mechanisms in Gossypium stocksii.</title>
        <authorList>
            <person name="Yu D."/>
            <person name="Ke L."/>
            <person name="Zhang D."/>
            <person name="Wu Y."/>
            <person name="Sun Y."/>
            <person name="Mei J."/>
            <person name="Sun J."/>
            <person name="Sun Y."/>
        </authorList>
    </citation>
    <scope>NUCLEOTIDE SEQUENCE [LARGE SCALE GENOMIC DNA]</scope>
    <source>
        <strain evidence="3">cv. E1</strain>
        <tissue evidence="2">Leaf</tissue>
    </source>
</reference>
<dbReference type="EMBL" id="JAIQCV010000012">
    <property type="protein sequence ID" value="KAH1038778.1"/>
    <property type="molecule type" value="Genomic_DNA"/>
</dbReference>
<evidence type="ECO:0000256" key="1">
    <source>
        <dbReference type="SAM" id="MobiDB-lite"/>
    </source>
</evidence>
<feature type="compositionally biased region" description="Acidic residues" evidence="1">
    <location>
        <begin position="93"/>
        <end position="104"/>
    </location>
</feature>
<dbReference type="AlphaFoldDB" id="A0A9D3UE96"/>
<keyword evidence="3" id="KW-1185">Reference proteome</keyword>
<feature type="compositionally biased region" description="Polar residues" evidence="1">
    <location>
        <begin position="1"/>
        <end position="12"/>
    </location>
</feature>
<dbReference type="OrthoDB" id="1929495at2759"/>
<feature type="region of interest" description="Disordered" evidence="1">
    <location>
        <begin position="89"/>
        <end position="112"/>
    </location>
</feature>
<protein>
    <submittedName>
        <fullName evidence="2">Uncharacterized protein</fullName>
    </submittedName>
</protein>
<evidence type="ECO:0000313" key="2">
    <source>
        <dbReference type="EMBL" id="KAH1038778.1"/>
    </source>
</evidence>
<name>A0A9D3UE96_9ROSI</name>
<comment type="caution">
    <text evidence="2">The sequence shown here is derived from an EMBL/GenBank/DDBJ whole genome shotgun (WGS) entry which is preliminary data.</text>
</comment>
<dbReference type="Proteomes" id="UP000828251">
    <property type="component" value="Unassembled WGS sequence"/>
</dbReference>